<accession>A0ABD3TFN0</accession>
<gene>
    <name evidence="2" type="ORF">ACJMK2_021288</name>
</gene>
<comment type="caution">
    <text evidence="2">The sequence shown here is derived from an EMBL/GenBank/DDBJ whole genome shotgun (WGS) entry which is preliminary data.</text>
</comment>
<protein>
    <recommendedName>
        <fullName evidence="4">Protein quiver</fullName>
    </recommendedName>
</protein>
<dbReference type="AlphaFoldDB" id="A0ABD3TFN0"/>
<proteinExistence type="predicted"/>
<dbReference type="Proteomes" id="UP001634394">
    <property type="component" value="Unassembled WGS sequence"/>
</dbReference>
<reference evidence="2 3" key="1">
    <citation type="submission" date="2024-11" db="EMBL/GenBank/DDBJ databases">
        <title>Chromosome-level genome assembly of the freshwater bivalve Anodonta woodiana.</title>
        <authorList>
            <person name="Chen X."/>
        </authorList>
    </citation>
    <scope>NUCLEOTIDE SEQUENCE [LARGE SCALE GENOMIC DNA]</scope>
    <source>
        <strain evidence="2">MN2024</strain>
        <tissue evidence="2">Gills</tissue>
    </source>
</reference>
<sequence length="164" mass="18881">MRDEVKVVLVTSFLVLGFLSVSSATVEEFQCYMCSYSIWDNTGSIRDCITHPSFLSEQNHLKCGNYCVFDEQYDKNKNMIISYFRTCSTNWGNDCTEDASTITCKGTCKGNFCNENEVGLRYKGYLAQHRDDYDYNNPSFDDTNSMTANFILILCCSLYHIYFT</sequence>
<feature type="chain" id="PRO_5044786513" description="Protein quiver" evidence="1">
    <location>
        <begin position="25"/>
        <end position="164"/>
    </location>
</feature>
<evidence type="ECO:0008006" key="4">
    <source>
        <dbReference type="Google" id="ProtNLM"/>
    </source>
</evidence>
<name>A0ABD3TFN0_SINWO</name>
<keyword evidence="3" id="KW-1185">Reference proteome</keyword>
<organism evidence="2 3">
    <name type="scientific">Sinanodonta woodiana</name>
    <name type="common">Chinese pond mussel</name>
    <name type="synonym">Anodonta woodiana</name>
    <dbReference type="NCBI Taxonomy" id="1069815"/>
    <lineage>
        <taxon>Eukaryota</taxon>
        <taxon>Metazoa</taxon>
        <taxon>Spiralia</taxon>
        <taxon>Lophotrochozoa</taxon>
        <taxon>Mollusca</taxon>
        <taxon>Bivalvia</taxon>
        <taxon>Autobranchia</taxon>
        <taxon>Heteroconchia</taxon>
        <taxon>Palaeoheterodonta</taxon>
        <taxon>Unionida</taxon>
        <taxon>Unionoidea</taxon>
        <taxon>Unionidae</taxon>
        <taxon>Unioninae</taxon>
        <taxon>Sinanodonta</taxon>
    </lineage>
</organism>
<keyword evidence="1" id="KW-0732">Signal</keyword>
<evidence type="ECO:0000313" key="2">
    <source>
        <dbReference type="EMBL" id="KAL3835817.1"/>
    </source>
</evidence>
<feature type="signal peptide" evidence="1">
    <location>
        <begin position="1"/>
        <end position="24"/>
    </location>
</feature>
<dbReference type="EMBL" id="JBJQND010000018">
    <property type="protein sequence ID" value="KAL3835817.1"/>
    <property type="molecule type" value="Genomic_DNA"/>
</dbReference>
<evidence type="ECO:0000313" key="3">
    <source>
        <dbReference type="Proteomes" id="UP001634394"/>
    </source>
</evidence>
<evidence type="ECO:0000256" key="1">
    <source>
        <dbReference type="SAM" id="SignalP"/>
    </source>
</evidence>